<protein>
    <recommendedName>
        <fullName evidence="6">O-antigen ligase-related domain-containing protein</fullName>
    </recommendedName>
</protein>
<evidence type="ECO:0000256" key="3">
    <source>
        <dbReference type="ARBA" id="ARBA00022989"/>
    </source>
</evidence>
<name>A8ESM7_ALIB4</name>
<evidence type="ECO:0000313" key="7">
    <source>
        <dbReference type="EMBL" id="ABV66951.1"/>
    </source>
</evidence>
<feature type="transmembrane region" description="Helical" evidence="5">
    <location>
        <begin position="381"/>
        <end position="398"/>
    </location>
</feature>
<comment type="subcellular location">
    <subcellularLocation>
        <location evidence="1">Membrane</location>
        <topology evidence="1">Multi-pass membrane protein</topology>
    </subcellularLocation>
</comment>
<evidence type="ECO:0000256" key="2">
    <source>
        <dbReference type="ARBA" id="ARBA00022692"/>
    </source>
</evidence>
<dbReference type="eggNOG" id="COG3307">
    <property type="taxonomic scope" value="Bacteria"/>
</dbReference>
<dbReference type="RefSeq" id="WP_012012454.1">
    <property type="nucleotide sequence ID" value="NC_009850.1"/>
</dbReference>
<keyword evidence="4 5" id="KW-0472">Membrane</keyword>
<feature type="transmembrane region" description="Helical" evidence="5">
    <location>
        <begin position="36"/>
        <end position="56"/>
    </location>
</feature>
<evidence type="ECO:0000256" key="4">
    <source>
        <dbReference type="ARBA" id="ARBA00023136"/>
    </source>
</evidence>
<dbReference type="HOGENOM" id="CLU_688205_0_0_7"/>
<feature type="transmembrane region" description="Helical" evidence="5">
    <location>
        <begin position="63"/>
        <end position="86"/>
    </location>
</feature>
<feature type="transmembrane region" description="Helical" evidence="5">
    <location>
        <begin position="359"/>
        <end position="375"/>
    </location>
</feature>
<feature type="transmembrane region" description="Helical" evidence="5">
    <location>
        <begin position="98"/>
        <end position="115"/>
    </location>
</feature>
<gene>
    <name evidence="7" type="ordered locus">Abu_0686</name>
</gene>
<evidence type="ECO:0000256" key="5">
    <source>
        <dbReference type="SAM" id="Phobius"/>
    </source>
</evidence>
<dbReference type="EMBL" id="CP000361">
    <property type="protein sequence ID" value="ABV66951.1"/>
    <property type="molecule type" value="Genomic_DNA"/>
</dbReference>
<dbReference type="InterPro" id="IPR007016">
    <property type="entry name" value="O-antigen_ligase-rel_domated"/>
</dbReference>
<feature type="transmembrane region" description="Helical" evidence="5">
    <location>
        <begin position="243"/>
        <end position="260"/>
    </location>
</feature>
<keyword evidence="3 5" id="KW-1133">Transmembrane helix</keyword>
<dbReference type="Proteomes" id="UP000001136">
    <property type="component" value="Chromosome"/>
</dbReference>
<dbReference type="GeneID" id="24305263"/>
<proteinExistence type="predicted"/>
<dbReference type="InterPro" id="IPR051533">
    <property type="entry name" value="WaaL-like"/>
</dbReference>
<dbReference type="STRING" id="367737.Abu_0686"/>
<dbReference type="Pfam" id="PF04932">
    <property type="entry name" value="Wzy_C"/>
    <property type="match status" value="1"/>
</dbReference>
<feature type="transmembrane region" description="Helical" evidence="5">
    <location>
        <begin position="122"/>
        <end position="139"/>
    </location>
</feature>
<evidence type="ECO:0000259" key="6">
    <source>
        <dbReference type="Pfam" id="PF04932"/>
    </source>
</evidence>
<accession>A8ESM7</accession>
<feature type="transmembrane region" description="Helical" evidence="5">
    <location>
        <begin position="177"/>
        <end position="193"/>
    </location>
</feature>
<sequence length="400" mass="46914">MSNKLNLKYEYLNITFLFIAISIFFIPPILNINNIYFRIDDIVILFILPFTILLFYKELTISIYVKILSTIFLSMLFSTLYGYIVLDVPFNMRDVNELIRMLKPLLLFSFLLLIDKDIYKEILFKFLILAMIFFIFVGLSESLKIPYLNDFFINIYSSEFQNGVGRINATTLNPNDGAVITLFFLFFSISMLITYRKYYYMISSILLIYILLNTGSRTAFLIAIVFFLLFFIFTKAISVKNKIILLIFIFIGLISIYPYMSSYINRILTLLNAIQLKDASLNIRFGLWKDALEIFYQSKIFGWGVAKGIHDTVVDGEHFILLRRYGLIGFSLVILAMIYPLYVIKQRIRINQLDSKEKVLYYTLFAYLGSGLFVMFTNNFFTHYILVFPYILIAPVLFKR</sequence>
<dbReference type="GO" id="GO:0016020">
    <property type="term" value="C:membrane"/>
    <property type="evidence" value="ECO:0007669"/>
    <property type="project" value="UniProtKB-SubCell"/>
</dbReference>
<feature type="domain" description="O-antigen ligase-related" evidence="6">
    <location>
        <begin position="203"/>
        <end position="304"/>
    </location>
</feature>
<feature type="transmembrane region" description="Helical" evidence="5">
    <location>
        <begin position="12"/>
        <end position="30"/>
    </location>
</feature>
<dbReference type="AlphaFoldDB" id="A8ESM7"/>
<keyword evidence="8" id="KW-1185">Reference proteome</keyword>
<dbReference type="PANTHER" id="PTHR37422:SF13">
    <property type="entry name" value="LIPOPOLYSACCHARIDE BIOSYNTHESIS PROTEIN PA4999-RELATED"/>
    <property type="match status" value="1"/>
</dbReference>
<feature type="transmembrane region" description="Helical" evidence="5">
    <location>
        <begin position="325"/>
        <end position="344"/>
    </location>
</feature>
<evidence type="ECO:0000256" key="1">
    <source>
        <dbReference type="ARBA" id="ARBA00004141"/>
    </source>
</evidence>
<dbReference type="KEGG" id="abu:Abu_0686"/>
<organism evidence="7 8">
    <name type="scientific">Aliarcobacter butzleri (strain RM4018)</name>
    <name type="common">Arcobacter butzleri</name>
    <dbReference type="NCBI Taxonomy" id="367737"/>
    <lineage>
        <taxon>Bacteria</taxon>
        <taxon>Pseudomonadati</taxon>
        <taxon>Campylobacterota</taxon>
        <taxon>Epsilonproteobacteria</taxon>
        <taxon>Campylobacterales</taxon>
        <taxon>Arcobacteraceae</taxon>
        <taxon>Aliarcobacter</taxon>
    </lineage>
</organism>
<dbReference type="PANTHER" id="PTHR37422">
    <property type="entry name" value="TEICHURONIC ACID BIOSYNTHESIS PROTEIN TUAE"/>
    <property type="match status" value="1"/>
</dbReference>
<keyword evidence="2 5" id="KW-0812">Transmembrane</keyword>
<reference evidence="7 8" key="1">
    <citation type="journal article" date="2007" name="PLoS ONE">
        <title>The complete genome sequence and analysis of the Epsilonproteobacterium Arcobacter butzleri.</title>
        <authorList>
            <person name="Miller W.G."/>
            <person name="Parker C.T."/>
            <person name="Rubenfield M."/>
            <person name="Mendz G.L."/>
            <person name="Woesten M.M.S.M."/>
            <person name="Ussery D.W."/>
            <person name="Stolz J.F."/>
            <person name="Binnewies T.T."/>
            <person name="Hallin P.F."/>
            <person name="Wang G."/>
            <person name="Malek J.A."/>
            <person name="Rogosin A."/>
            <person name="Stanker L.H."/>
            <person name="Mandrell R.E."/>
        </authorList>
    </citation>
    <scope>NUCLEOTIDE SEQUENCE [LARGE SCALE GENOMIC DNA]</scope>
    <source>
        <strain evidence="7 8">RM4018</strain>
    </source>
</reference>
<evidence type="ECO:0000313" key="8">
    <source>
        <dbReference type="Proteomes" id="UP000001136"/>
    </source>
</evidence>